<organism evidence="1 2">
    <name type="scientific">Lelliottia wanjuensis</name>
    <dbReference type="NCBI Taxonomy" id="3050585"/>
    <lineage>
        <taxon>Bacteria</taxon>
        <taxon>Pseudomonadati</taxon>
        <taxon>Pseudomonadota</taxon>
        <taxon>Gammaproteobacteria</taxon>
        <taxon>Enterobacterales</taxon>
        <taxon>Enterobacteriaceae</taxon>
        <taxon>Lelliottia</taxon>
    </lineage>
</organism>
<dbReference type="RefSeq" id="WP_285148443.1">
    <property type="nucleotide sequence ID" value="NZ_JASSOM010000074.1"/>
</dbReference>
<dbReference type="Proteomes" id="UP001223214">
    <property type="component" value="Unassembled WGS sequence"/>
</dbReference>
<name>A0AAP4FXE0_9ENTR</name>
<comment type="caution">
    <text evidence="1">The sequence shown here is derived from an EMBL/GenBank/DDBJ whole genome shotgun (WGS) entry which is preliminary data.</text>
</comment>
<dbReference type="EMBL" id="JASSOM010000074">
    <property type="protein sequence ID" value="MDK9365434.1"/>
    <property type="molecule type" value="Genomic_DNA"/>
</dbReference>
<accession>A0AAP4FXE0</accession>
<proteinExistence type="predicted"/>
<evidence type="ECO:0000313" key="1">
    <source>
        <dbReference type="EMBL" id="MDK9365434.1"/>
    </source>
</evidence>
<gene>
    <name evidence="1" type="ORF">QQF32_19750</name>
</gene>
<evidence type="ECO:0000313" key="2">
    <source>
        <dbReference type="Proteomes" id="UP001223214"/>
    </source>
</evidence>
<sequence>MDAAFVLPTKLSPQSCKDVCELAWSVATRDDQQLGSAGRIAENWMDKGGDVYRRAARFIIRECLHMTVLSMASVVQRAPPFALLVRQLRLLAIMQYLGGWDLRQEATQYRALEVLYGTGAVTLPACWSNRSLYRVIDDCRRTYRAARLFLFLYVAPIFPPLAPLR</sequence>
<keyword evidence="2" id="KW-1185">Reference proteome</keyword>
<protein>
    <submittedName>
        <fullName evidence="1">Uncharacterized protein</fullName>
    </submittedName>
</protein>
<reference evidence="1 2" key="1">
    <citation type="submission" date="2023-06" db="EMBL/GenBank/DDBJ databases">
        <title>Identification and characterization of antibiotic-resistant Gram-negative bacteria.</title>
        <authorList>
            <person name="Cho G.-S."/>
            <person name="Lee J."/>
            <person name="Tai E."/>
            <person name="Jeong S."/>
            <person name="Kim I."/>
            <person name="Kim B.-E."/>
            <person name="Jeong M.-I."/>
            <person name="Oh K.-K."/>
            <person name="Franz C.M.A.P."/>
        </authorList>
    </citation>
    <scope>NUCLEOTIDE SEQUENCE [LARGE SCALE GENOMIC DNA]</scope>
    <source>
        <strain evidence="1 2">V106_12</strain>
    </source>
</reference>
<dbReference type="AlphaFoldDB" id="A0AAP4FXE0"/>